<sequence>MPGQTYNRLGSLSKATAGAPSLPSVPRGVPVERRGRKWEEDTSEDGLGVIGGRGSLKSHGKRRASAAVGESSGCLSRRRPPLTSAGLLFPLFGWHQLLLPPPPPLTPLPSPHAQLAAISVWDSSRRKLAQASSLHRRPLRPSLGLLLPHLTPTRSVASPLAGHSARCRHHNPSGVTAGEHGGGARSSLGLASLAPICHRGF</sequence>
<feature type="region of interest" description="Disordered" evidence="1">
    <location>
        <begin position="1"/>
        <end position="46"/>
    </location>
</feature>
<name>A0A0E0RDT9_ORYRU</name>
<proteinExistence type="predicted"/>
<dbReference type="EnsemblPlants" id="ORUFI12G03450.1">
    <property type="protein sequence ID" value="ORUFI12G03450.1"/>
    <property type="gene ID" value="ORUFI12G03450"/>
</dbReference>
<protein>
    <submittedName>
        <fullName evidence="2">Uncharacterized protein</fullName>
    </submittedName>
</protein>
<feature type="compositionally biased region" description="Basic and acidic residues" evidence="1">
    <location>
        <begin position="30"/>
        <end position="40"/>
    </location>
</feature>
<evidence type="ECO:0000313" key="2">
    <source>
        <dbReference type="EnsemblPlants" id="ORUFI12G03450.1"/>
    </source>
</evidence>
<dbReference type="Proteomes" id="UP000008022">
    <property type="component" value="Unassembled WGS sequence"/>
</dbReference>
<accession>A0A0E0RDT9</accession>
<feature type="compositionally biased region" description="Polar residues" evidence="1">
    <location>
        <begin position="1"/>
        <end position="14"/>
    </location>
</feature>
<dbReference type="AlphaFoldDB" id="A0A0E0RDT9"/>
<reference evidence="2" key="2">
    <citation type="submission" date="2015-06" db="UniProtKB">
        <authorList>
            <consortium name="EnsemblPlants"/>
        </authorList>
    </citation>
    <scope>IDENTIFICATION</scope>
</reference>
<evidence type="ECO:0000256" key="1">
    <source>
        <dbReference type="SAM" id="MobiDB-lite"/>
    </source>
</evidence>
<dbReference type="Gramene" id="ORUFI12G03450.1">
    <property type="protein sequence ID" value="ORUFI12G03450.1"/>
    <property type="gene ID" value="ORUFI12G03450"/>
</dbReference>
<organism evidence="2 3">
    <name type="scientific">Oryza rufipogon</name>
    <name type="common">Brownbeard rice</name>
    <name type="synonym">Asian wild rice</name>
    <dbReference type="NCBI Taxonomy" id="4529"/>
    <lineage>
        <taxon>Eukaryota</taxon>
        <taxon>Viridiplantae</taxon>
        <taxon>Streptophyta</taxon>
        <taxon>Embryophyta</taxon>
        <taxon>Tracheophyta</taxon>
        <taxon>Spermatophyta</taxon>
        <taxon>Magnoliopsida</taxon>
        <taxon>Liliopsida</taxon>
        <taxon>Poales</taxon>
        <taxon>Poaceae</taxon>
        <taxon>BOP clade</taxon>
        <taxon>Oryzoideae</taxon>
        <taxon>Oryzeae</taxon>
        <taxon>Oryzinae</taxon>
        <taxon>Oryza</taxon>
    </lineage>
</organism>
<evidence type="ECO:0000313" key="3">
    <source>
        <dbReference type="Proteomes" id="UP000008022"/>
    </source>
</evidence>
<keyword evidence="3" id="KW-1185">Reference proteome</keyword>
<reference evidence="3" key="1">
    <citation type="submission" date="2013-06" db="EMBL/GenBank/DDBJ databases">
        <authorList>
            <person name="Zhao Q."/>
        </authorList>
    </citation>
    <scope>NUCLEOTIDE SEQUENCE</scope>
    <source>
        <strain evidence="3">cv. W1943</strain>
    </source>
</reference>
<dbReference type="HOGENOM" id="CLU_1362366_0_0_1"/>